<keyword evidence="5" id="KW-0804">Transcription</keyword>
<evidence type="ECO:0000256" key="4">
    <source>
        <dbReference type="ARBA" id="ARBA00022695"/>
    </source>
</evidence>
<organism evidence="7 8">
    <name type="scientific">Gossypium raimondii</name>
    <name type="common">Peruvian cotton</name>
    <name type="synonym">Gossypium klotzschianum subsp. raimondii</name>
    <dbReference type="NCBI Taxonomy" id="29730"/>
    <lineage>
        <taxon>Eukaryota</taxon>
        <taxon>Viridiplantae</taxon>
        <taxon>Streptophyta</taxon>
        <taxon>Embryophyta</taxon>
        <taxon>Tracheophyta</taxon>
        <taxon>Spermatophyta</taxon>
        <taxon>Magnoliopsida</taxon>
        <taxon>eudicotyledons</taxon>
        <taxon>Gunneridae</taxon>
        <taxon>Pentapetalae</taxon>
        <taxon>rosids</taxon>
        <taxon>malvids</taxon>
        <taxon>Malvales</taxon>
        <taxon>Malvaceae</taxon>
        <taxon>Malvoideae</taxon>
        <taxon>Gossypium</taxon>
    </lineage>
</organism>
<dbReference type="eggNOG" id="ENOG502QPYA">
    <property type="taxonomic scope" value="Eukaryota"/>
</dbReference>
<evidence type="ECO:0000256" key="2">
    <source>
        <dbReference type="ARBA" id="ARBA00022478"/>
    </source>
</evidence>
<dbReference type="GO" id="GO:0003677">
    <property type="term" value="F:DNA binding"/>
    <property type="evidence" value="ECO:0007669"/>
    <property type="project" value="InterPro"/>
</dbReference>
<evidence type="ECO:0000313" key="8">
    <source>
        <dbReference type="Proteomes" id="UP000032304"/>
    </source>
</evidence>
<evidence type="ECO:0000256" key="1">
    <source>
        <dbReference type="ARBA" id="ARBA00012418"/>
    </source>
</evidence>
<dbReference type="AlphaFoldDB" id="A0A0D2PHZ4"/>
<reference evidence="7 8" key="1">
    <citation type="journal article" date="2012" name="Nature">
        <title>Repeated polyploidization of Gossypium genomes and the evolution of spinnable cotton fibres.</title>
        <authorList>
            <person name="Paterson A.H."/>
            <person name="Wendel J.F."/>
            <person name="Gundlach H."/>
            <person name="Guo H."/>
            <person name="Jenkins J."/>
            <person name="Jin D."/>
            <person name="Llewellyn D."/>
            <person name="Showmaker K.C."/>
            <person name="Shu S."/>
            <person name="Udall J."/>
            <person name="Yoo M.J."/>
            <person name="Byers R."/>
            <person name="Chen W."/>
            <person name="Doron-Faigenboim A."/>
            <person name="Duke M.V."/>
            <person name="Gong L."/>
            <person name="Grimwood J."/>
            <person name="Grover C."/>
            <person name="Grupp K."/>
            <person name="Hu G."/>
            <person name="Lee T.H."/>
            <person name="Li J."/>
            <person name="Lin L."/>
            <person name="Liu T."/>
            <person name="Marler B.S."/>
            <person name="Page J.T."/>
            <person name="Roberts A.W."/>
            <person name="Romanel E."/>
            <person name="Sanders W.S."/>
            <person name="Szadkowski E."/>
            <person name="Tan X."/>
            <person name="Tang H."/>
            <person name="Xu C."/>
            <person name="Wang J."/>
            <person name="Wang Z."/>
            <person name="Zhang D."/>
            <person name="Zhang L."/>
            <person name="Ashrafi H."/>
            <person name="Bedon F."/>
            <person name="Bowers J.E."/>
            <person name="Brubaker C.L."/>
            <person name="Chee P.W."/>
            <person name="Das S."/>
            <person name="Gingle A.R."/>
            <person name="Haigler C.H."/>
            <person name="Harker D."/>
            <person name="Hoffmann L.V."/>
            <person name="Hovav R."/>
            <person name="Jones D.C."/>
            <person name="Lemke C."/>
            <person name="Mansoor S."/>
            <person name="ur Rahman M."/>
            <person name="Rainville L.N."/>
            <person name="Rambani A."/>
            <person name="Reddy U.K."/>
            <person name="Rong J.K."/>
            <person name="Saranga Y."/>
            <person name="Scheffler B.E."/>
            <person name="Scheffler J.A."/>
            <person name="Stelly D.M."/>
            <person name="Triplett B.A."/>
            <person name="Van Deynze A."/>
            <person name="Vaslin M.F."/>
            <person name="Waghmare V.N."/>
            <person name="Walford S.A."/>
            <person name="Wright R.J."/>
            <person name="Zaki E.A."/>
            <person name="Zhang T."/>
            <person name="Dennis E.S."/>
            <person name="Mayer K.F."/>
            <person name="Peterson D.G."/>
            <person name="Rokhsar D.S."/>
            <person name="Wang X."/>
            <person name="Schmutz J."/>
        </authorList>
    </citation>
    <scope>NUCLEOTIDE SEQUENCE [LARGE SCALE GENOMIC DNA]</scope>
</reference>
<dbReference type="EC" id="2.7.7.6" evidence="1"/>
<evidence type="ECO:0000256" key="5">
    <source>
        <dbReference type="ARBA" id="ARBA00023163"/>
    </source>
</evidence>
<dbReference type="EMBL" id="CM001743">
    <property type="protein sequence ID" value="KJB26508.1"/>
    <property type="molecule type" value="Genomic_DNA"/>
</dbReference>
<keyword evidence="2" id="KW-0240">DNA-directed RNA polymerase</keyword>
<dbReference type="STRING" id="29730.A0A0D2PHZ4"/>
<dbReference type="InterPro" id="IPR050254">
    <property type="entry name" value="RNA_pol_beta''_euk"/>
</dbReference>
<name>A0A0D2PHZ4_GOSRA</name>
<dbReference type="Gramene" id="KJB26508">
    <property type="protein sequence ID" value="KJB26508"/>
    <property type="gene ID" value="B456_004G245000"/>
</dbReference>
<dbReference type="GO" id="GO:0000428">
    <property type="term" value="C:DNA-directed RNA polymerase complex"/>
    <property type="evidence" value="ECO:0007669"/>
    <property type="project" value="UniProtKB-KW"/>
</dbReference>
<gene>
    <name evidence="7" type="ORF">B456_004G245000</name>
</gene>
<protein>
    <recommendedName>
        <fullName evidence="1">DNA-directed RNA polymerase</fullName>
        <ecNumber evidence="1">2.7.7.6</ecNumber>
    </recommendedName>
</protein>
<dbReference type="SUPFAM" id="SSF64484">
    <property type="entry name" value="beta and beta-prime subunits of DNA dependent RNA-polymerase"/>
    <property type="match status" value="1"/>
</dbReference>
<evidence type="ECO:0000256" key="3">
    <source>
        <dbReference type="ARBA" id="ARBA00022679"/>
    </source>
</evidence>
<dbReference type="PANTHER" id="PTHR34995">
    <property type="entry name" value="DNA-DIRECTED RNA POLYMERASE SUBUNIT BETA"/>
    <property type="match status" value="1"/>
</dbReference>
<dbReference type="Proteomes" id="UP000032304">
    <property type="component" value="Chromosome 4"/>
</dbReference>
<evidence type="ECO:0000313" key="7">
    <source>
        <dbReference type="EMBL" id="KJB26508.1"/>
    </source>
</evidence>
<keyword evidence="4" id="KW-0548">Nucleotidyltransferase</keyword>
<keyword evidence="3" id="KW-0808">Transferase</keyword>
<feature type="domain" description="RNA polymerase Rpb1" evidence="6">
    <location>
        <begin position="25"/>
        <end position="108"/>
    </location>
</feature>
<proteinExistence type="predicted"/>
<dbReference type="GO" id="GO:0003899">
    <property type="term" value="F:DNA-directed RNA polymerase activity"/>
    <property type="evidence" value="ECO:0007669"/>
    <property type="project" value="UniProtKB-EC"/>
</dbReference>
<dbReference type="Pfam" id="PF04997">
    <property type="entry name" value="RNA_pol_Rpb1_1"/>
    <property type="match status" value="1"/>
</dbReference>
<keyword evidence="8" id="KW-1185">Reference proteome</keyword>
<evidence type="ECO:0000259" key="6">
    <source>
        <dbReference type="Pfam" id="PF04997"/>
    </source>
</evidence>
<dbReference type="GO" id="GO:0006351">
    <property type="term" value="P:DNA-templated transcription"/>
    <property type="evidence" value="ECO:0007669"/>
    <property type="project" value="InterPro"/>
</dbReference>
<dbReference type="PANTHER" id="PTHR34995:SF1">
    <property type="entry name" value="DNA-DIRECTED RNA POLYMERASE SUBUNIT BETA"/>
    <property type="match status" value="1"/>
</dbReference>
<dbReference type="InterPro" id="IPR007080">
    <property type="entry name" value="RNA_pol_Rpb1_1"/>
</dbReference>
<accession>A0A0D2PHZ4</accession>
<sequence length="240" mass="27856">MTVALFTRRPNRVPGARYVATNRVHLRPIVQIDEGKLMSSDINELYRRVIYQNNTLTDLFTTSRSKPGELVMCQEKLVQEAVDTLLDNGIRRQPIKDGHQKINRSLRNDIYITHPGSSKSSSAPISRYGRINVESPKINDRFTHSKQFTRMIVFNRIYHFLLQSPKRVVDTAVRTSNVGYLTLKFNEDLVHPTRTRHGHPTFLCYLDLYVIIESEYIIHKVTIPPKSFLLVQNDQYVESE</sequence>